<dbReference type="GO" id="GO:0010043">
    <property type="term" value="P:response to zinc ion"/>
    <property type="evidence" value="ECO:0007669"/>
    <property type="project" value="TreeGrafter"/>
</dbReference>
<evidence type="ECO:0000313" key="8">
    <source>
        <dbReference type="EMBL" id="PWB00373.1"/>
    </source>
</evidence>
<dbReference type="PANTHER" id="PTHR30477:SF18">
    <property type="entry name" value="METAL TRANSPORT SYSTEM MEMBRANE PROTEIN CT_417-RELATED"/>
    <property type="match status" value="1"/>
</dbReference>
<feature type="transmembrane region" description="Helical" evidence="7">
    <location>
        <begin position="131"/>
        <end position="149"/>
    </location>
</feature>
<dbReference type="GO" id="GO:0043190">
    <property type="term" value="C:ATP-binding cassette (ABC) transporter complex"/>
    <property type="evidence" value="ECO:0007669"/>
    <property type="project" value="InterPro"/>
</dbReference>
<evidence type="ECO:0000256" key="5">
    <source>
        <dbReference type="ARBA" id="ARBA00023136"/>
    </source>
</evidence>
<comment type="similarity">
    <text evidence="2 6">Belongs to the ABC-3 integral membrane protein family.</text>
</comment>
<feature type="transmembrane region" description="Helical" evidence="7">
    <location>
        <begin position="244"/>
        <end position="261"/>
    </location>
</feature>
<reference evidence="9" key="1">
    <citation type="submission" date="2018-02" db="EMBL/GenBank/DDBJ databases">
        <authorList>
            <person name="Clavel T."/>
            <person name="Strowig T."/>
        </authorList>
    </citation>
    <scope>NUCLEOTIDE SEQUENCE [LARGE SCALE GENOMIC DNA]</scope>
    <source>
        <strain evidence="9">DSM 103720</strain>
    </source>
</reference>
<evidence type="ECO:0000256" key="6">
    <source>
        <dbReference type="RuleBase" id="RU003943"/>
    </source>
</evidence>
<dbReference type="EMBL" id="PUEC01000045">
    <property type="protein sequence ID" value="PWB00373.1"/>
    <property type="molecule type" value="Genomic_DNA"/>
</dbReference>
<dbReference type="Pfam" id="PF00950">
    <property type="entry name" value="ABC-3"/>
    <property type="match status" value="1"/>
</dbReference>
<organism evidence="8 9">
    <name type="scientific">Duncaniella muris</name>
    <dbReference type="NCBI Taxonomy" id="2094150"/>
    <lineage>
        <taxon>Bacteria</taxon>
        <taxon>Pseudomonadati</taxon>
        <taxon>Bacteroidota</taxon>
        <taxon>Bacteroidia</taxon>
        <taxon>Bacteroidales</taxon>
        <taxon>Muribaculaceae</taxon>
        <taxon>Duncaniella</taxon>
    </lineage>
</organism>
<feature type="transmembrane region" description="Helical" evidence="7">
    <location>
        <begin position="169"/>
        <end position="188"/>
    </location>
</feature>
<evidence type="ECO:0000313" key="9">
    <source>
        <dbReference type="Proteomes" id="UP000244905"/>
    </source>
</evidence>
<comment type="subcellular location">
    <subcellularLocation>
        <location evidence="6">Cell membrane</location>
        <topology evidence="6">Multi-pass membrane protein</topology>
    </subcellularLocation>
    <subcellularLocation>
        <location evidence="1">Membrane</location>
        <topology evidence="1">Multi-pass membrane protein</topology>
    </subcellularLocation>
</comment>
<proteinExistence type="inferred from homology"/>
<feature type="transmembrane region" description="Helical" evidence="7">
    <location>
        <begin position="218"/>
        <end position="238"/>
    </location>
</feature>
<keyword evidence="6" id="KW-0813">Transport</keyword>
<comment type="caution">
    <text evidence="8">The sequence shown here is derived from an EMBL/GenBank/DDBJ whole genome shotgun (WGS) entry which is preliminary data.</text>
</comment>
<evidence type="ECO:0000256" key="4">
    <source>
        <dbReference type="ARBA" id="ARBA00022989"/>
    </source>
</evidence>
<keyword evidence="9" id="KW-1185">Reference proteome</keyword>
<keyword evidence="5 7" id="KW-0472">Membrane</keyword>
<gene>
    <name evidence="8" type="ORF">C5O23_13025</name>
</gene>
<keyword evidence="4 7" id="KW-1133">Transmembrane helix</keyword>
<evidence type="ECO:0000256" key="3">
    <source>
        <dbReference type="ARBA" id="ARBA00022692"/>
    </source>
</evidence>
<dbReference type="AlphaFoldDB" id="A0A2V1II25"/>
<evidence type="ECO:0000256" key="2">
    <source>
        <dbReference type="ARBA" id="ARBA00008034"/>
    </source>
</evidence>
<name>A0A2V1II25_9BACT</name>
<evidence type="ECO:0000256" key="1">
    <source>
        <dbReference type="ARBA" id="ARBA00004141"/>
    </source>
</evidence>
<protein>
    <submittedName>
        <fullName evidence="8">Metal ABC transporter permease</fullName>
    </submittedName>
</protein>
<dbReference type="Gene3D" id="1.10.3470.10">
    <property type="entry name" value="ABC transporter involved in vitamin B12 uptake, BtuC"/>
    <property type="match status" value="1"/>
</dbReference>
<dbReference type="InterPro" id="IPR001626">
    <property type="entry name" value="ABC_TroCD"/>
</dbReference>
<dbReference type="Proteomes" id="UP000244905">
    <property type="component" value="Unassembled WGS sequence"/>
</dbReference>
<evidence type="ECO:0000256" key="7">
    <source>
        <dbReference type="SAM" id="Phobius"/>
    </source>
</evidence>
<dbReference type="SUPFAM" id="SSF81345">
    <property type="entry name" value="ABC transporter involved in vitamin B12 uptake, BtuC"/>
    <property type="match status" value="1"/>
</dbReference>
<feature type="transmembrane region" description="Helical" evidence="7">
    <location>
        <begin position="12"/>
        <end position="31"/>
    </location>
</feature>
<accession>A0A2V1II25</accession>
<feature type="transmembrane region" description="Helical" evidence="7">
    <location>
        <begin position="91"/>
        <end position="111"/>
    </location>
</feature>
<keyword evidence="3 6" id="KW-0812">Transmembrane</keyword>
<dbReference type="GO" id="GO:0055085">
    <property type="term" value="P:transmembrane transport"/>
    <property type="evidence" value="ECO:0007669"/>
    <property type="project" value="InterPro"/>
</dbReference>
<dbReference type="InterPro" id="IPR037294">
    <property type="entry name" value="ABC_BtuC-like"/>
</dbReference>
<dbReference type="PANTHER" id="PTHR30477">
    <property type="entry name" value="ABC-TRANSPORTER METAL-BINDING PROTEIN"/>
    <property type="match status" value="1"/>
</dbReference>
<sequence>MEILQYDFFRSAVIGVLLLSVASAIIGTYIVTRRLVSISGGITHACFGGLGLGYFLGCNPIAMAALFAVGSSLGVDWMARRHRVREDSAIAVIWALGMALGTLFIFLTPGYVPELNAFLFGNILTITHGDLWTFGIFTAVLLLFVAAFFRKIVICAFDPDFARVCRLPVTFITTAMTVLVAVCIVLTIRLVGVMLLMSMLSLPQMIAEVFCNRFKSMMLLSVLVSLLCCLGGLFMATVVDVPCSALIVLTMTAAYMAVRLYKAIAG</sequence>